<comment type="caution">
    <text evidence="1">The sequence shown here is derived from an EMBL/GenBank/DDBJ whole genome shotgun (WGS) entry which is preliminary data.</text>
</comment>
<dbReference type="Proteomes" id="UP000248616">
    <property type="component" value="Unassembled WGS sequence"/>
</dbReference>
<evidence type="ECO:0000313" key="2">
    <source>
        <dbReference type="Proteomes" id="UP000248616"/>
    </source>
</evidence>
<organism evidence="1 2">
    <name type="scientific">Mesorhizobium kowhaii</name>
    <dbReference type="NCBI Taxonomy" id="1300272"/>
    <lineage>
        <taxon>Bacteria</taxon>
        <taxon>Pseudomonadati</taxon>
        <taxon>Pseudomonadota</taxon>
        <taxon>Alphaproteobacteria</taxon>
        <taxon>Hyphomicrobiales</taxon>
        <taxon>Phyllobacteriaceae</taxon>
        <taxon>Mesorhizobium</taxon>
    </lineage>
</organism>
<proteinExistence type="predicted"/>
<name>A0A2W7C288_9HYPH</name>
<protein>
    <submittedName>
        <fullName evidence="1">Uncharacterized protein</fullName>
    </submittedName>
</protein>
<dbReference type="Gene3D" id="1.20.1290.30">
    <property type="match status" value="1"/>
</dbReference>
<dbReference type="EMBL" id="MZXV01000038">
    <property type="protein sequence ID" value="PZV37067.1"/>
    <property type="molecule type" value="Genomic_DNA"/>
</dbReference>
<dbReference type="InterPro" id="IPR037210">
    <property type="entry name" value="YoaC-like_sf"/>
</dbReference>
<dbReference type="AlphaFoldDB" id="A0A2W7C288"/>
<accession>A0A2W7C288</accession>
<keyword evidence="2" id="KW-1185">Reference proteome</keyword>
<gene>
    <name evidence="1" type="ORF">B5V02_18550</name>
</gene>
<evidence type="ECO:0000313" key="1">
    <source>
        <dbReference type="EMBL" id="PZV37067.1"/>
    </source>
</evidence>
<reference evidence="2" key="1">
    <citation type="submission" date="2017-03" db="EMBL/GenBank/DDBJ databases">
        <authorList>
            <person name="Safronova V.I."/>
            <person name="Sazanova A.L."/>
            <person name="Chirak E.R."/>
        </authorList>
    </citation>
    <scope>NUCLEOTIDE SEQUENCE [LARGE SCALE GENOMIC DNA]</scope>
    <source>
        <strain evidence="2">Ach-343</strain>
    </source>
</reference>
<sequence length="240" mass="26181">MDCHSPDAWRAALAHAKVIGEKAGAVPLEIVLLTHTKYQINRTSLENFLGSAARSLRAGNGVPLSTGGNLRHATLQTVRNSARGTVVIAYYANEELVEKIDSLIGILGVVAVPELEGEIDNWIARWTPTVHGQAPAAPAQLIADPVVEKALTALSSWINRANGVLNPRDKEHADETLRILRAKGHLFEPEKIKSWAIKNGWQLGAADELARLTVRIGKLPSKPSLARYQNVQGKYESWRA</sequence>